<evidence type="ECO:0000256" key="1">
    <source>
        <dbReference type="ARBA" id="ARBA00008894"/>
    </source>
</evidence>
<comment type="similarity">
    <text evidence="1">Belongs to the disease resistance NB-LRR family.</text>
</comment>
<dbReference type="PANTHER" id="PTHR23155:SF1205">
    <property type="entry name" value="DISEASE RESISTANCE PROTEIN RPM1"/>
    <property type="match status" value="1"/>
</dbReference>
<keyword evidence="4" id="KW-0547">Nucleotide-binding</keyword>
<dbReference type="EMBL" id="LT934111">
    <property type="protein sequence ID" value="VAH10865.1"/>
    <property type="molecule type" value="Genomic_DNA"/>
</dbReference>
<reference evidence="8 9" key="1">
    <citation type="submission" date="2017-09" db="EMBL/GenBank/DDBJ databases">
        <authorList>
            <consortium name="International Durum Wheat Genome Sequencing Consortium (IDWGSC)"/>
            <person name="Milanesi L."/>
        </authorList>
    </citation>
    <scope>NUCLEOTIDE SEQUENCE [LARGE SCALE GENOMIC DNA]</scope>
    <source>
        <strain evidence="9">cv. Svevo</strain>
    </source>
</reference>
<gene>
    <name evidence="8" type="ORF">TRITD_1Av1G216420</name>
</gene>
<keyword evidence="5" id="KW-0611">Plant defense</keyword>
<dbReference type="PANTHER" id="PTHR23155">
    <property type="entry name" value="DISEASE RESISTANCE PROTEIN RP"/>
    <property type="match status" value="1"/>
</dbReference>
<keyword evidence="2" id="KW-0433">Leucine-rich repeat</keyword>
<dbReference type="Gene3D" id="3.40.50.300">
    <property type="entry name" value="P-loop containing nucleotide triphosphate hydrolases"/>
    <property type="match status" value="1"/>
</dbReference>
<dbReference type="InterPro" id="IPR027417">
    <property type="entry name" value="P-loop_NTPase"/>
</dbReference>
<accession>A0A9R0QIT8</accession>
<feature type="domain" description="NB-ARC" evidence="6">
    <location>
        <begin position="201"/>
        <end position="358"/>
    </location>
</feature>
<dbReference type="Pfam" id="PF00931">
    <property type="entry name" value="NB-ARC"/>
    <property type="match status" value="1"/>
</dbReference>
<dbReference type="Proteomes" id="UP000324705">
    <property type="component" value="Chromosome 1A"/>
</dbReference>
<evidence type="ECO:0000256" key="4">
    <source>
        <dbReference type="ARBA" id="ARBA00022741"/>
    </source>
</evidence>
<evidence type="ECO:0000259" key="7">
    <source>
        <dbReference type="Pfam" id="PF18052"/>
    </source>
</evidence>
<dbReference type="Gramene" id="TRITD1Av1G216420.5">
    <property type="protein sequence ID" value="TRITD1Av1G216420.5"/>
    <property type="gene ID" value="TRITD1Av1G216420"/>
</dbReference>
<proteinExistence type="inferred from homology"/>
<dbReference type="InterPro" id="IPR042197">
    <property type="entry name" value="Apaf_helical"/>
</dbReference>
<dbReference type="Gene3D" id="1.20.5.4130">
    <property type="match status" value="1"/>
</dbReference>
<evidence type="ECO:0000259" key="6">
    <source>
        <dbReference type="Pfam" id="PF00931"/>
    </source>
</evidence>
<keyword evidence="3" id="KW-0677">Repeat</keyword>
<keyword evidence="9" id="KW-1185">Reference proteome</keyword>
<sequence>MEAVVSASHGAVQILLRKLGNILATKYTLLRGIRGEIQELKDVLESMTACLRDLADDDDHNEQTRTWMKQVREAAFDVEDCMDRFCHHLSENHGDRQGLLEYLHRMFNMVRTLRVRHKMATDIQGLKSRAQKVSDRRLRYTYTLGDSAGRSGRALDTYSHLDNLDRWLPAIHDDGSGLVGMGNMTDAVVGLLNGQRQAAVSPRVLSIVGFGGLGKTTLAMTVYNTPELGGIQCRAFIPVSQTYDLRSLLESMLKQISASADKDKNDDPLKNIKDWKIIRAKMYLIVLDDVWRAAAWDQLKVAFPHDNNNNNEGSIIITTRSKEVAKNCCTFSDDIYEMKPLPEEDSQQLFFKTVFMSEECPPDLLNMPKAILPRCKGLPLAIVSIGRMLARRQNKTSAEWKTVCDRLGSELETNPTLEGMKRILSLSYNDLPYHLKACLLYLCAFPEDFEIRRGSLIRRWAAEGLIIGMYGRSLE</sequence>
<evidence type="ECO:0000313" key="9">
    <source>
        <dbReference type="Proteomes" id="UP000324705"/>
    </source>
</evidence>
<dbReference type="GO" id="GO:0043531">
    <property type="term" value="F:ADP binding"/>
    <property type="evidence" value="ECO:0007669"/>
    <property type="project" value="InterPro"/>
</dbReference>
<dbReference type="InterPro" id="IPR044974">
    <property type="entry name" value="Disease_R_plants"/>
</dbReference>
<protein>
    <submittedName>
        <fullName evidence="8">Uncharacterized protein</fullName>
    </submittedName>
</protein>
<dbReference type="CDD" id="cd14798">
    <property type="entry name" value="RX-CC_like"/>
    <property type="match status" value="1"/>
</dbReference>
<evidence type="ECO:0000256" key="5">
    <source>
        <dbReference type="ARBA" id="ARBA00022821"/>
    </source>
</evidence>
<dbReference type="Pfam" id="PF18052">
    <property type="entry name" value="Rx_N"/>
    <property type="match status" value="1"/>
</dbReference>
<dbReference type="Gene3D" id="1.10.10.10">
    <property type="entry name" value="Winged helix-like DNA-binding domain superfamily/Winged helix DNA-binding domain"/>
    <property type="match status" value="1"/>
</dbReference>
<dbReference type="GO" id="GO:0098542">
    <property type="term" value="P:defense response to other organism"/>
    <property type="evidence" value="ECO:0007669"/>
    <property type="project" value="TreeGrafter"/>
</dbReference>
<dbReference type="InterPro" id="IPR036388">
    <property type="entry name" value="WH-like_DNA-bd_sf"/>
</dbReference>
<dbReference type="Gene3D" id="1.10.8.430">
    <property type="entry name" value="Helical domain of apoptotic protease-activating factors"/>
    <property type="match status" value="1"/>
</dbReference>
<dbReference type="InterPro" id="IPR041118">
    <property type="entry name" value="Rx_N"/>
</dbReference>
<evidence type="ECO:0000256" key="2">
    <source>
        <dbReference type="ARBA" id="ARBA00022614"/>
    </source>
</evidence>
<evidence type="ECO:0000313" key="8">
    <source>
        <dbReference type="EMBL" id="VAH10865.1"/>
    </source>
</evidence>
<dbReference type="SUPFAM" id="SSF52540">
    <property type="entry name" value="P-loop containing nucleoside triphosphate hydrolases"/>
    <property type="match status" value="1"/>
</dbReference>
<feature type="domain" description="Disease resistance N-terminal" evidence="7">
    <location>
        <begin position="11"/>
        <end position="93"/>
    </location>
</feature>
<dbReference type="AlphaFoldDB" id="A0A9R0QIT8"/>
<dbReference type="OMA" id="YSHPDNL"/>
<evidence type="ECO:0000256" key="3">
    <source>
        <dbReference type="ARBA" id="ARBA00022737"/>
    </source>
</evidence>
<name>A0A9R0QIT8_TRITD</name>
<dbReference type="PRINTS" id="PR00364">
    <property type="entry name" value="DISEASERSIST"/>
</dbReference>
<dbReference type="InterPro" id="IPR002182">
    <property type="entry name" value="NB-ARC"/>
</dbReference>
<organism evidence="8 9">
    <name type="scientific">Triticum turgidum subsp. durum</name>
    <name type="common">Durum wheat</name>
    <name type="synonym">Triticum durum</name>
    <dbReference type="NCBI Taxonomy" id="4567"/>
    <lineage>
        <taxon>Eukaryota</taxon>
        <taxon>Viridiplantae</taxon>
        <taxon>Streptophyta</taxon>
        <taxon>Embryophyta</taxon>
        <taxon>Tracheophyta</taxon>
        <taxon>Spermatophyta</taxon>
        <taxon>Magnoliopsida</taxon>
        <taxon>Liliopsida</taxon>
        <taxon>Poales</taxon>
        <taxon>Poaceae</taxon>
        <taxon>BOP clade</taxon>
        <taxon>Pooideae</taxon>
        <taxon>Triticodae</taxon>
        <taxon>Triticeae</taxon>
        <taxon>Triticinae</taxon>
        <taxon>Triticum</taxon>
    </lineage>
</organism>
<dbReference type="InterPro" id="IPR038005">
    <property type="entry name" value="RX-like_CC"/>
</dbReference>